<keyword evidence="7" id="KW-1185">Reference proteome</keyword>
<feature type="region of interest" description="Disordered" evidence="4">
    <location>
        <begin position="88"/>
        <end position="123"/>
    </location>
</feature>
<protein>
    <recommendedName>
        <fullName evidence="5">Zn(2)-C6 fungal-type domain-containing protein</fullName>
    </recommendedName>
</protein>
<keyword evidence="3" id="KW-0539">Nucleus</keyword>
<dbReference type="Pfam" id="PF00172">
    <property type="entry name" value="Zn_clus"/>
    <property type="match status" value="1"/>
</dbReference>
<dbReference type="Pfam" id="PF04082">
    <property type="entry name" value="Fungal_trans"/>
    <property type="match status" value="1"/>
</dbReference>
<dbReference type="GO" id="GO:0000981">
    <property type="term" value="F:DNA-binding transcription factor activity, RNA polymerase II-specific"/>
    <property type="evidence" value="ECO:0007669"/>
    <property type="project" value="InterPro"/>
</dbReference>
<proteinExistence type="predicted"/>
<dbReference type="CDD" id="cd00067">
    <property type="entry name" value="GAL4"/>
    <property type="match status" value="1"/>
</dbReference>
<organism evidence="6 7">
    <name type="scientific">Byssothecium circinans</name>
    <dbReference type="NCBI Taxonomy" id="147558"/>
    <lineage>
        <taxon>Eukaryota</taxon>
        <taxon>Fungi</taxon>
        <taxon>Dikarya</taxon>
        <taxon>Ascomycota</taxon>
        <taxon>Pezizomycotina</taxon>
        <taxon>Dothideomycetes</taxon>
        <taxon>Pleosporomycetidae</taxon>
        <taxon>Pleosporales</taxon>
        <taxon>Massarineae</taxon>
        <taxon>Massarinaceae</taxon>
        <taxon>Byssothecium</taxon>
    </lineage>
</organism>
<evidence type="ECO:0000256" key="4">
    <source>
        <dbReference type="SAM" id="MobiDB-lite"/>
    </source>
</evidence>
<evidence type="ECO:0000313" key="7">
    <source>
        <dbReference type="Proteomes" id="UP000800035"/>
    </source>
</evidence>
<dbReference type="InterPro" id="IPR036864">
    <property type="entry name" value="Zn2-C6_fun-type_DNA-bd_sf"/>
</dbReference>
<dbReference type="Proteomes" id="UP000800035">
    <property type="component" value="Unassembled WGS sequence"/>
</dbReference>
<dbReference type="GO" id="GO:0005634">
    <property type="term" value="C:nucleus"/>
    <property type="evidence" value="ECO:0007669"/>
    <property type="project" value="UniProtKB-SubCell"/>
</dbReference>
<reference evidence="6" key="1">
    <citation type="journal article" date="2020" name="Stud. Mycol.">
        <title>101 Dothideomycetes genomes: a test case for predicting lifestyles and emergence of pathogens.</title>
        <authorList>
            <person name="Haridas S."/>
            <person name="Albert R."/>
            <person name="Binder M."/>
            <person name="Bloem J."/>
            <person name="Labutti K."/>
            <person name="Salamov A."/>
            <person name="Andreopoulos B."/>
            <person name="Baker S."/>
            <person name="Barry K."/>
            <person name="Bills G."/>
            <person name="Bluhm B."/>
            <person name="Cannon C."/>
            <person name="Castanera R."/>
            <person name="Culley D."/>
            <person name="Daum C."/>
            <person name="Ezra D."/>
            <person name="Gonzalez J."/>
            <person name="Henrissat B."/>
            <person name="Kuo A."/>
            <person name="Liang C."/>
            <person name="Lipzen A."/>
            <person name="Lutzoni F."/>
            <person name="Magnuson J."/>
            <person name="Mondo S."/>
            <person name="Nolan M."/>
            <person name="Ohm R."/>
            <person name="Pangilinan J."/>
            <person name="Park H.-J."/>
            <person name="Ramirez L."/>
            <person name="Alfaro M."/>
            <person name="Sun H."/>
            <person name="Tritt A."/>
            <person name="Yoshinaga Y."/>
            <person name="Zwiers L.-H."/>
            <person name="Turgeon B."/>
            <person name="Goodwin S."/>
            <person name="Spatafora J."/>
            <person name="Crous P."/>
            <person name="Grigoriev I."/>
        </authorList>
    </citation>
    <scope>NUCLEOTIDE SEQUENCE</scope>
    <source>
        <strain evidence="6">CBS 675.92</strain>
    </source>
</reference>
<comment type="subcellular location">
    <subcellularLocation>
        <location evidence="1">Nucleus</location>
    </subcellularLocation>
</comment>
<keyword evidence="2" id="KW-0479">Metal-binding</keyword>
<name>A0A6A5UCE1_9PLEO</name>
<dbReference type="SUPFAM" id="SSF57701">
    <property type="entry name" value="Zn2/Cys6 DNA-binding domain"/>
    <property type="match status" value="1"/>
</dbReference>
<evidence type="ECO:0000256" key="3">
    <source>
        <dbReference type="ARBA" id="ARBA00023242"/>
    </source>
</evidence>
<dbReference type="PROSITE" id="PS50048">
    <property type="entry name" value="ZN2_CY6_FUNGAL_2"/>
    <property type="match status" value="1"/>
</dbReference>
<dbReference type="SMART" id="SM00066">
    <property type="entry name" value="GAL4"/>
    <property type="match status" value="1"/>
</dbReference>
<feature type="domain" description="Zn(2)-C6 fungal-type" evidence="5">
    <location>
        <begin position="21"/>
        <end position="49"/>
    </location>
</feature>
<dbReference type="CDD" id="cd12148">
    <property type="entry name" value="fungal_TF_MHR"/>
    <property type="match status" value="1"/>
</dbReference>
<gene>
    <name evidence="6" type="ORF">CC80DRAFT_462740</name>
</gene>
<sequence length="719" mass="81262">MSFEQTTLASSQPPRPQRVLACVLCQQRKVKCDRTFPCANCTRSRAQCVPATQLPRRRRRRFAERELLDQLRKYEDLLRQNNIEFEPLQKDPLITKESPNDGRRDDREDDQSGITEDSSPSVTIKPEAITEVKSFWQAVHNRFGSDDESDEYAENRVDDTVGKTMYRVFVNDGSLVLGLRQIPVDLSPLHPEPAQLFRLWQLFLDNVNPLLLVVHGPTTQMHIIEAAGNNKNIKPTVEALLFSIYSSAVFSLSDEDCLITLGSSKGELLTRYQFGCQQALANSGVLRTTDRDCLTAFFLYLVSFTHTTDPRALTSILAMVIRIAQRIKIDQEPENVEHGVLEAEMRRRLWWAIVLFDFRLAQIAGEKPKIFLPTFSSRVPLNVNDAELRAEMKEPPPVHDQPTEAIYAVVRASIGDFMRHTIFNLAYNAPELASLARVGMGPVPDGGEIVELERWIEQKYLRFCNPENPLHFQTMWEARANLAKCRVMEDYSIKPSTSTPDTDESPDSAACQAIRILECDAKLMSSPLTKGYRWMSHFNFPLVAYIHITKCLKRSPLSDYAERAWQALSESFENWEASVFSKNEDLLEGVCKMILSAWSYRETALIQAGEIIVLPPIIRKLRDMGKHKQESQSAPDALDWMNGAMEGGGADVDAPLMMPWSFSPTNHVPLEPSGSDAYNAFISGAHGSNAPGQAPHEINMNQLDWAASMMDWGVGQRPW</sequence>
<dbReference type="InterPro" id="IPR001138">
    <property type="entry name" value="Zn2Cys6_DnaBD"/>
</dbReference>
<dbReference type="PANTHER" id="PTHR31001">
    <property type="entry name" value="UNCHARACTERIZED TRANSCRIPTIONAL REGULATORY PROTEIN"/>
    <property type="match status" value="1"/>
</dbReference>
<evidence type="ECO:0000313" key="6">
    <source>
        <dbReference type="EMBL" id="KAF1962561.1"/>
    </source>
</evidence>
<dbReference type="InterPro" id="IPR050613">
    <property type="entry name" value="Sec_Metabolite_Reg"/>
</dbReference>
<dbReference type="PANTHER" id="PTHR31001:SF45">
    <property type="entry name" value="ZN(II)2CYS6 TRANSCRIPTION FACTOR (EUROFUNG)"/>
    <property type="match status" value="1"/>
</dbReference>
<evidence type="ECO:0000256" key="1">
    <source>
        <dbReference type="ARBA" id="ARBA00004123"/>
    </source>
</evidence>
<dbReference type="GO" id="GO:0003677">
    <property type="term" value="F:DNA binding"/>
    <property type="evidence" value="ECO:0007669"/>
    <property type="project" value="InterPro"/>
</dbReference>
<feature type="compositionally biased region" description="Polar residues" evidence="4">
    <location>
        <begin position="112"/>
        <end position="122"/>
    </location>
</feature>
<accession>A0A6A5UCE1</accession>
<dbReference type="AlphaFoldDB" id="A0A6A5UCE1"/>
<dbReference type="Gene3D" id="4.10.240.10">
    <property type="entry name" value="Zn(2)-C6 fungal-type DNA-binding domain"/>
    <property type="match status" value="1"/>
</dbReference>
<dbReference type="GO" id="GO:0006351">
    <property type="term" value="P:DNA-templated transcription"/>
    <property type="evidence" value="ECO:0007669"/>
    <property type="project" value="InterPro"/>
</dbReference>
<dbReference type="GO" id="GO:0008270">
    <property type="term" value="F:zinc ion binding"/>
    <property type="evidence" value="ECO:0007669"/>
    <property type="project" value="InterPro"/>
</dbReference>
<dbReference type="OrthoDB" id="2269373at2759"/>
<evidence type="ECO:0000256" key="2">
    <source>
        <dbReference type="ARBA" id="ARBA00022723"/>
    </source>
</evidence>
<dbReference type="EMBL" id="ML976979">
    <property type="protein sequence ID" value="KAF1962561.1"/>
    <property type="molecule type" value="Genomic_DNA"/>
</dbReference>
<dbReference type="InterPro" id="IPR007219">
    <property type="entry name" value="XnlR_reg_dom"/>
</dbReference>
<evidence type="ECO:0000259" key="5">
    <source>
        <dbReference type="PROSITE" id="PS50048"/>
    </source>
</evidence>